<proteinExistence type="predicted"/>
<sequence length="394" mass="44775">MSLGASHEAAGQALGYFQQCMRALAELGKRASVDPAVVLRLEVLDDIDFNSGGSASELLQTKHHLGETEKVTAKSVDFWRTMNVWMDLSLDERPLLRMVTTQIADEDLGLLRPGADRDSPEALRRIVEAASASGNKKSQPWRDRFLQLDAVDQLELVDRIVIDDATPSASGLDSELIQTFRYAVTPGKEKAFLALLKGWWAGIAVRLLDRTLPAVTGNDLAVEVADIVDQLRLDNLPVDPDVRQRFDESITEAYKDRQFVQQLLWVALDRERLWKAIRDYHRSYSQRSFWLRYQLVGEQELDRFAFKLYDEWEQVFDAEVGRALDGGRTAEEVGQEIMSQLARTSRARLRDRFDEPWFNRGMFQALADGELGYRIGWHPDFQSRLEGLLTGATV</sequence>
<dbReference type="InterPro" id="IPR046913">
    <property type="entry name" value="ABC-3C_CTD7"/>
</dbReference>
<reference evidence="2 3" key="1">
    <citation type="submission" date="2016-10" db="EMBL/GenBank/DDBJ databases">
        <authorList>
            <person name="Cai Z."/>
        </authorList>
    </citation>
    <scope>NUCLEOTIDE SEQUENCE [LARGE SCALE GENOMIC DNA]</scope>
    <source>
        <strain evidence="2 3">CGMCC 1.10826</strain>
    </source>
</reference>
<name>A0A2Y9C5V3_9MICO</name>
<accession>A0A2Y9C5V3</accession>
<evidence type="ECO:0000313" key="3">
    <source>
        <dbReference type="Proteomes" id="UP000250222"/>
    </source>
</evidence>
<organism evidence="2 3">
    <name type="scientific">Georgenia satyanarayanai</name>
    <dbReference type="NCBI Taxonomy" id="860221"/>
    <lineage>
        <taxon>Bacteria</taxon>
        <taxon>Bacillati</taxon>
        <taxon>Actinomycetota</taxon>
        <taxon>Actinomycetes</taxon>
        <taxon>Micrococcales</taxon>
        <taxon>Bogoriellaceae</taxon>
        <taxon>Georgenia</taxon>
    </lineage>
</organism>
<evidence type="ECO:0000259" key="1">
    <source>
        <dbReference type="Pfam" id="PF20283"/>
    </source>
</evidence>
<dbReference type="Pfam" id="PF20283">
    <property type="entry name" value="CTD7"/>
    <property type="match status" value="1"/>
</dbReference>
<dbReference type="AlphaFoldDB" id="A0A2Y9C5V3"/>
<feature type="domain" description="ABC-three component systems C-terminal" evidence="1">
    <location>
        <begin position="259"/>
        <end position="384"/>
    </location>
</feature>
<evidence type="ECO:0000313" key="2">
    <source>
        <dbReference type="EMBL" id="SSA41953.1"/>
    </source>
</evidence>
<gene>
    <name evidence="2" type="ORF">SAMN05216184_105193</name>
</gene>
<dbReference type="Proteomes" id="UP000250222">
    <property type="component" value="Unassembled WGS sequence"/>
</dbReference>
<dbReference type="EMBL" id="UETB01000005">
    <property type="protein sequence ID" value="SSA41953.1"/>
    <property type="molecule type" value="Genomic_DNA"/>
</dbReference>
<protein>
    <recommendedName>
        <fullName evidence="1">ABC-three component systems C-terminal domain-containing protein</fullName>
    </recommendedName>
</protein>
<keyword evidence="3" id="KW-1185">Reference proteome</keyword>